<evidence type="ECO:0000313" key="3">
    <source>
        <dbReference type="Proteomes" id="UP000222542"/>
    </source>
</evidence>
<dbReference type="Gramene" id="PHT81430">
    <property type="protein sequence ID" value="PHT81430"/>
    <property type="gene ID" value="T459_14445"/>
</dbReference>
<dbReference type="InterPro" id="IPR029061">
    <property type="entry name" value="THDP-binding"/>
</dbReference>
<reference evidence="2 3" key="1">
    <citation type="journal article" date="2014" name="Nat. Genet.">
        <title>Genome sequence of the hot pepper provides insights into the evolution of pungency in Capsicum species.</title>
        <authorList>
            <person name="Kim S."/>
            <person name="Park M."/>
            <person name="Yeom S.I."/>
            <person name="Kim Y.M."/>
            <person name="Lee J.M."/>
            <person name="Lee H.A."/>
            <person name="Seo E."/>
            <person name="Choi J."/>
            <person name="Cheong K."/>
            <person name="Kim K.T."/>
            <person name="Jung K."/>
            <person name="Lee G.W."/>
            <person name="Oh S.K."/>
            <person name="Bae C."/>
            <person name="Kim S.B."/>
            <person name="Lee H.Y."/>
            <person name="Kim S.Y."/>
            <person name="Kim M.S."/>
            <person name="Kang B.C."/>
            <person name="Jo Y.D."/>
            <person name="Yang H.B."/>
            <person name="Jeong H.J."/>
            <person name="Kang W.H."/>
            <person name="Kwon J.K."/>
            <person name="Shin C."/>
            <person name="Lim J.Y."/>
            <person name="Park J.H."/>
            <person name="Huh J.H."/>
            <person name="Kim J.S."/>
            <person name="Kim B.D."/>
            <person name="Cohen O."/>
            <person name="Paran I."/>
            <person name="Suh M.C."/>
            <person name="Lee S.B."/>
            <person name="Kim Y.K."/>
            <person name="Shin Y."/>
            <person name="Noh S.J."/>
            <person name="Park J."/>
            <person name="Seo Y.S."/>
            <person name="Kwon S.Y."/>
            <person name="Kim H.A."/>
            <person name="Park J.M."/>
            <person name="Kim H.J."/>
            <person name="Choi S.B."/>
            <person name="Bosland P.W."/>
            <person name="Reeves G."/>
            <person name="Jo S.H."/>
            <person name="Lee B.W."/>
            <person name="Cho H.T."/>
            <person name="Choi H.S."/>
            <person name="Lee M.S."/>
            <person name="Yu Y."/>
            <person name="Do Choi Y."/>
            <person name="Park B.S."/>
            <person name="van Deynze A."/>
            <person name="Ashrafi H."/>
            <person name="Hill T."/>
            <person name="Kim W.T."/>
            <person name="Pai H.S."/>
            <person name="Ahn H.K."/>
            <person name="Yeam I."/>
            <person name="Giovannoni J.J."/>
            <person name="Rose J.K."/>
            <person name="Sorensen I."/>
            <person name="Lee S.J."/>
            <person name="Kim R.W."/>
            <person name="Choi I.Y."/>
            <person name="Choi B.S."/>
            <person name="Lim J.S."/>
            <person name="Lee Y.H."/>
            <person name="Choi D."/>
        </authorList>
    </citation>
    <scope>NUCLEOTIDE SEQUENCE [LARGE SCALE GENOMIC DNA]</scope>
    <source>
        <strain evidence="3">cv. CM334</strain>
    </source>
</reference>
<dbReference type="PANTHER" id="PTHR42916">
    <property type="entry name" value="2-SUCCINYL-5-ENOLPYRUVYL-6-HYDROXY-3-CYCLOHEXENE-1-CARBOXYLATE SYNTHASE"/>
    <property type="match status" value="1"/>
</dbReference>
<dbReference type="Pfam" id="PF02776">
    <property type="entry name" value="TPP_enzyme_N"/>
    <property type="match status" value="1"/>
</dbReference>
<proteinExistence type="predicted"/>
<dbReference type="GO" id="GO:0030976">
    <property type="term" value="F:thiamine pyrophosphate binding"/>
    <property type="evidence" value="ECO:0007669"/>
    <property type="project" value="InterPro"/>
</dbReference>
<gene>
    <name evidence="2" type="ORF">T459_14445</name>
</gene>
<evidence type="ECO:0000313" key="2">
    <source>
        <dbReference type="EMBL" id="PHT81430.1"/>
    </source>
</evidence>
<dbReference type="Gene3D" id="3.40.50.970">
    <property type="match status" value="1"/>
</dbReference>
<accession>A0A2G2ZHG0</accession>
<reference evidence="2 3" key="2">
    <citation type="journal article" date="2017" name="Genome Biol.">
        <title>New reference genome sequences of hot pepper reveal the massive evolution of plant disease-resistance genes by retroduplication.</title>
        <authorList>
            <person name="Kim S."/>
            <person name="Park J."/>
            <person name="Yeom S.I."/>
            <person name="Kim Y.M."/>
            <person name="Seo E."/>
            <person name="Kim K.T."/>
            <person name="Kim M.S."/>
            <person name="Lee J.M."/>
            <person name="Cheong K."/>
            <person name="Shin H.S."/>
            <person name="Kim S.B."/>
            <person name="Han K."/>
            <person name="Lee J."/>
            <person name="Park M."/>
            <person name="Lee H.A."/>
            <person name="Lee H.Y."/>
            <person name="Lee Y."/>
            <person name="Oh S."/>
            <person name="Lee J.H."/>
            <person name="Choi E."/>
            <person name="Choi E."/>
            <person name="Lee S.E."/>
            <person name="Jeon J."/>
            <person name="Kim H."/>
            <person name="Choi G."/>
            <person name="Song H."/>
            <person name="Lee J."/>
            <person name="Lee S.C."/>
            <person name="Kwon J.K."/>
            <person name="Lee H.Y."/>
            <person name="Koo N."/>
            <person name="Hong Y."/>
            <person name="Kim R.W."/>
            <person name="Kang W.H."/>
            <person name="Huh J.H."/>
            <person name="Kang B.C."/>
            <person name="Yang T.J."/>
            <person name="Lee Y.H."/>
            <person name="Bennetzen J.L."/>
            <person name="Choi D."/>
        </authorList>
    </citation>
    <scope>NUCLEOTIDE SEQUENCE [LARGE SCALE GENOMIC DNA]</scope>
    <source>
        <strain evidence="3">cv. CM334</strain>
    </source>
</reference>
<dbReference type="SUPFAM" id="SSF52518">
    <property type="entry name" value="Thiamin diphosphate-binding fold (THDP-binding)"/>
    <property type="match status" value="1"/>
</dbReference>
<feature type="domain" description="Thiamine pyrophosphate enzyme N-terminal TPP-binding" evidence="1">
    <location>
        <begin position="9"/>
        <end position="68"/>
    </location>
</feature>
<dbReference type="Proteomes" id="UP000222542">
    <property type="component" value="Unassembled WGS sequence"/>
</dbReference>
<organism evidence="2 3">
    <name type="scientific">Capsicum annuum</name>
    <name type="common">Capsicum pepper</name>
    <dbReference type="NCBI Taxonomy" id="4072"/>
    <lineage>
        <taxon>Eukaryota</taxon>
        <taxon>Viridiplantae</taxon>
        <taxon>Streptophyta</taxon>
        <taxon>Embryophyta</taxon>
        <taxon>Tracheophyta</taxon>
        <taxon>Spermatophyta</taxon>
        <taxon>Magnoliopsida</taxon>
        <taxon>eudicotyledons</taxon>
        <taxon>Gunneridae</taxon>
        <taxon>Pentapetalae</taxon>
        <taxon>asterids</taxon>
        <taxon>lamiids</taxon>
        <taxon>Solanales</taxon>
        <taxon>Solanaceae</taxon>
        <taxon>Solanoideae</taxon>
        <taxon>Capsiceae</taxon>
        <taxon>Capsicum</taxon>
    </lineage>
</organism>
<sequence length="149" mass="15820">MHSTWSDAPGSRSSPLAIAASTHPTTSCIACIDERSLAFHAVGYAKSSYKPAVVITSSGTAVSNLHPARLLALLEGSTLFSCNVASSHFKAVQWICIGRGSQPRICSAAVTYSRSTSRAARCWSKPSHQSGQSFRSICEALLQSSCAQW</sequence>
<comment type="caution">
    <text evidence="2">The sequence shown here is derived from an EMBL/GenBank/DDBJ whole genome shotgun (WGS) entry which is preliminary data.</text>
</comment>
<dbReference type="STRING" id="4072.A0A2G2ZHG0"/>
<dbReference type="EMBL" id="AYRZ02000005">
    <property type="protein sequence ID" value="PHT81430.1"/>
    <property type="molecule type" value="Genomic_DNA"/>
</dbReference>
<name>A0A2G2ZHG0_CAPAN</name>
<dbReference type="PANTHER" id="PTHR42916:SF1">
    <property type="entry name" value="PROTEIN PHYLLO, CHLOROPLASTIC"/>
    <property type="match status" value="1"/>
</dbReference>
<keyword evidence="3" id="KW-1185">Reference proteome</keyword>
<dbReference type="AlphaFoldDB" id="A0A2G2ZHG0"/>
<protein>
    <recommendedName>
        <fullName evidence="1">Thiamine pyrophosphate enzyme N-terminal TPP-binding domain-containing protein</fullName>
    </recommendedName>
</protein>
<dbReference type="InterPro" id="IPR012001">
    <property type="entry name" value="Thiamin_PyroP_enz_TPP-bd_dom"/>
</dbReference>
<evidence type="ECO:0000259" key="1">
    <source>
        <dbReference type="Pfam" id="PF02776"/>
    </source>
</evidence>